<dbReference type="Pfam" id="PF02567">
    <property type="entry name" value="PhzC-PhzF"/>
    <property type="match status" value="1"/>
</dbReference>
<dbReference type="SUPFAM" id="SSF54506">
    <property type="entry name" value="Diaminopimelate epimerase-like"/>
    <property type="match status" value="1"/>
</dbReference>
<dbReference type="PANTHER" id="PTHR13774">
    <property type="entry name" value="PHENAZINE BIOSYNTHESIS PROTEIN"/>
    <property type="match status" value="1"/>
</dbReference>
<gene>
    <name evidence="1" type="ORF">VPK24_10315</name>
</gene>
<organism evidence="1 2">
    <name type="scientific">Limnothrix redekei LRLZ20PSL1</name>
    <dbReference type="NCBI Taxonomy" id="3112953"/>
    <lineage>
        <taxon>Bacteria</taxon>
        <taxon>Bacillati</taxon>
        <taxon>Cyanobacteriota</taxon>
        <taxon>Cyanophyceae</taxon>
        <taxon>Pseudanabaenales</taxon>
        <taxon>Pseudanabaenaceae</taxon>
        <taxon>Limnothrix</taxon>
    </lineage>
</organism>
<dbReference type="NCBIfam" id="TIGR00654">
    <property type="entry name" value="PhzF_family"/>
    <property type="match status" value="1"/>
</dbReference>
<dbReference type="PANTHER" id="PTHR13774:SF32">
    <property type="entry name" value="ANTISENSE-ENHANCING SEQUENCE 1"/>
    <property type="match status" value="1"/>
</dbReference>
<name>A0ABW7CA54_9CYAN</name>
<keyword evidence="2" id="KW-1185">Reference proteome</keyword>
<comment type="caution">
    <text evidence="1">The sequence shown here is derived from an EMBL/GenBank/DDBJ whole genome shotgun (WGS) entry which is preliminary data.</text>
</comment>
<dbReference type="Proteomes" id="UP001604335">
    <property type="component" value="Unassembled WGS sequence"/>
</dbReference>
<reference evidence="2" key="1">
    <citation type="journal article" date="2024" name="Algal Res.">
        <title>Biochemical, toxicological and genomic investigation of a high-biomass producing Limnothrix strain isolated from Italian shallow drinking water reservoir.</title>
        <authorList>
            <person name="Simonazzi M."/>
            <person name="Shishido T.K."/>
            <person name="Delbaje E."/>
            <person name="Wahlsten M."/>
            <person name="Fewer D.P."/>
            <person name="Sivonen K."/>
            <person name="Pezzolesi L."/>
            <person name="Pistocchi R."/>
        </authorList>
    </citation>
    <scope>NUCLEOTIDE SEQUENCE [LARGE SCALE GENOMIC DNA]</scope>
    <source>
        <strain evidence="2">LRLZ20PSL1</strain>
    </source>
</reference>
<dbReference type="PIRSF" id="PIRSF016184">
    <property type="entry name" value="PhzC_PhzF"/>
    <property type="match status" value="1"/>
</dbReference>
<dbReference type="InterPro" id="IPR003719">
    <property type="entry name" value="Phenazine_PhzF-like"/>
</dbReference>
<proteinExistence type="predicted"/>
<evidence type="ECO:0000313" key="1">
    <source>
        <dbReference type="EMBL" id="MFG3818029.1"/>
    </source>
</evidence>
<accession>A0ABW7CA54</accession>
<dbReference type="EMBL" id="JAZAQF010000059">
    <property type="protein sequence ID" value="MFG3818029.1"/>
    <property type="molecule type" value="Genomic_DNA"/>
</dbReference>
<evidence type="ECO:0000313" key="2">
    <source>
        <dbReference type="Proteomes" id="UP001604335"/>
    </source>
</evidence>
<dbReference type="RefSeq" id="WP_393012869.1">
    <property type="nucleotide sequence ID" value="NZ_JAZAQF010000059.1"/>
</dbReference>
<protein>
    <submittedName>
        <fullName evidence="1">PhzF family phenazine biosynthesis protein</fullName>
    </submittedName>
</protein>
<dbReference type="Gene3D" id="3.10.310.10">
    <property type="entry name" value="Diaminopimelate Epimerase, Chain A, domain 1"/>
    <property type="match status" value="2"/>
</dbReference>
<sequence>MTLSPIGDRFYTADVFTTQAFGGNPLAVFPQASGLSEERMQAIARELNLSETVFVLPPETPQGTRRLRIFTPGGEIPFAGHPTVGTGYVLAKIGEISLTGDDTHLIFEEGVGPVPVTVRSRAGQPIASELTVAQLPVVEPWQGDRVAMARVIGLTVADLTVPGWEPATASCGLPFTVIPLRDLAALNRARLQMGPWEETFGSTAAPQLYLVTGLTGDRPLTVRMFAPALGIAEDPATGSAAAALGGYLVQGRSFPDGEPSWAIAQGAAIQRPSELTVTVRITQGEVTEVRVGGSSVLVSEGVIYRA</sequence>